<dbReference type="RefSeq" id="WP_035940173.1">
    <property type="nucleotide sequence ID" value="NZ_CADFFX010000018.1"/>
</dbReference>
<evidence type="ECO:0000313" key="1">
    <source>
        <dbReference type="EMBL" id="KDR38213.1"/>
    </source>
</evidence>
<dbReference type="EMBL" id="JFHC01000101">
    <property type="protein sequence ID" value="KDR38213.1"/>
    <property type="molecule type" value="Genomic_DNA"/>
</dbReference>
<protein>
    <submittedName>
        <fullName evidence="1">Transcriptional regulator</fullName>
    </submittedName>
</protein>
<accession>A0A069PC25</accession>
<reference evidence="1 2" key="1">
    <citation type="submission" date="2014-03" db="EMBL/GenBank/DDBJ databases">
        <title>Draft Genome Sequences of Four Burkholderia Strains.</title>
        <authorList>
            <person name="Liu X.Y."/>
            <person name="Li C.X."/>
            <person name="Xu J.H."/>
        </authorList>
    </citation>
    <scope>NUCLEOTIDE SEQUENCE [LARGE SCALE GENOMIC DNA]</scope>
    <source>
        <strain evidence="1 2">DSM 50014</strain>
    </source>
</reference>
<organism evidence="1 2">
    <name type="scientific">Caballeronia glathei</name>
    <dbReference type="NCBI Taxonomy" id="60547"/>
    <lineage>
        <taxon>Bacteria</taxon>
        <taxon>Pseudomonadati</taxon>
        <taxon>Pseudomonadota</taxon>
        <taxon>Betaproteobacteria</taxon>
        <taxon>Burkholderiales</taxon>
        <taxon>Burkholderiaceae</taxon>
        <taxon>Caballeronia</taxon>
    </lineage>
</organism>
<comment type="caution">
    <text evidence="1">The sequence shown here is derived from an EMBL/GenBank/DDBJ whole genome shotgun (WGS) entry which is preliminary data.</text>
</comment>
<dbReference type="Proteomes" id="UP000027466">
    <property type="component" value="Unassembled WGS sequence"/>
</dbReference>
<dbReference type="SUPFAM" id="SSF159275">
    <property type="entry name" value="PA1994-like"/>
    <property type="match status" value="1"/>
</dbReference>
<dbReference type="InterPro" id="IPR009467">
    <property type="entry name" value="Glycolipid-bd_prot_put"/>
</dbReference>
<proteinExistence type="predicted"/>
<name>A0A069PC25_9BURK</name>
<sequence length="182" mass="20504">MRSVRWASEDGSGLEHLEFDAQPEGFVVESVLAGDRFEGEYGLIYRVECDVHWRVTRVVMKLAGGGTLELLGDTNGNWTDGSGAPRDDLKGCIDIDISATPFTNTLPIRRLGLNKDERRVIRVVYIAVPAMTVEAVEQAYTCLEPDRLYRYEGIFRQFTAELPVDEDGLVIDYPTLFRRVTN</sequence>
<gene>
    <name evidence="1" type="ORF">BG61_02780</name>
</gene>
<dbReference type="AlphaFoldDB" id="A0A069PC25"/>
<dbReference type="Pfam" id="PF06475">
    <property type="entry name" value="Glycolipid_bind"/>
    <property type="match status" value="1"/>
</dbReference>
<dbReference type="STRING" id="60547.GCA_000751215_06718"/>
<keyword evidence="2" id="KW-1185">Reference proteome</keyword>
<evidence type="ECO:0000313" key="2">
    <source>
        <dbReference type="Proteomes" id="UP000027466"/>
    </source>
</evidence>